<organism evidence="1 2">
    <name type="scientific">Paenibacillus oryzisoli</name>
    <dbReference type="NCBI Taxonomy" id="1850517"/>
    <lineage>
        <taxon>Bacteria</taxon>
        <taxon>Bacillati</taxon>
        <taxon>Bacillota</taxon>
        <taxon>Bacilli</taxon>
        <taxon>Bacillales</taxon>
        <taxon>Paenibacillaceae</taxon>
        <taxon>Paenibacillus</taxon>
    </lineage>
</organism>
<dbReference type="InterPro" id="IPR053161">
    <property type="entry name" value="Ulvan_degrading_GH"/>
</dbReference>
<dbReference type="PANTHER" id="PTHR36848:SF2">
    <property type="entry name" value="SECRETED PROTEIN"/>
    <property type="match status" value="1"/>
</dbReference>
<accession>A0A198A6B5</accession>
<keyword evidence="2" id="KW-1185">Reference proteome</keyword>
<reference evidence="1 2" key="1">
    <citation type="submission" date="2016-05" db="EMBL/GenBank/DDBJ databases">
        <title>Paenibacillus sp. 1ZS3-15 nov., isolated from the rhizosphere soil.</title>
        <authorList>
            <person name="Zhang X.X."/>
            <person name="Zhang J."/>
        </authorList>
    </citation>
    <scope>NUCLEOTIDE SEQUENCE [LARGE SCALE GENOMIC DNA]</scope>
    <source>
        <strain evidence="1 2">1ZS3-15</strain>
    </source>
</reference>
<evidence type="ECO:0000313" key="2">
    <source>
        <dbReference type="Proteomes" id="UP000078454"/>
    </source>
</evidence>
<dbReference type="PANTHER" id="PTHR36848">
    <property type="entry name" value="DNA-BINDING PROTEIN (PUTATIVE SECRETED PROTEIN)-RELATED"/>
    <property type="match status" value="1"/>
</dbReference>
<dbReference type="Proteomes" id="UP000078454">
    <property type="component" value="Unassembled WGS sequence"/>
</dbReference>
<evidence type="ECO:0008006" key="3">
    <source>
        <dbReference type="Google" id="ProtNLM"/>
    </source>
</evidence>
<dbReference type="STRING" id="1850517.A8708_02065"/>
<dbReference type="AlphaFoldDB" id="A0A198A6B5"/>
<dbReference type="OrthoDB" id="9761519at2"/>
<sequence>MRNKLSFLSFWSINDELILEQLQDQLDEIRLAGLEGVVFHPRFYPNKPVYMSEAYLAILSDLIIYAKSTGMIFWIYDENGWPSGTAGGEVFRRLPESTCKHVNWISDEQGGKLVFGESAAVSSLDPEAVQLFIAFTHEGYRKGLLPEAFDYVTGFFSDEVAFLDGHGITVKTGAIPWDDRFPALYERKYGEDLFLQLPLMFTTGDGYEEFRVRYWEMLTDVIVASFYKPVADWCEKHGKKFTAHVKAEESPFFQLSYSGSAFQVLKTVETPAIDALERLPGNNFYPRIAHSVAMQQGRDCALVEAMGGSGWGVSPESFTNYVMWLASHGVEHFVFHLNQLRLTTQAVQDWPPSMPSHLTWKDAFPALLVSLQEQSAQLPDLRAKPDVLIVVPTRGIMAHFDTRDAMPMNEHDGTNIPASTAGTLNAKLLALVEACFDAGVHYELTEERAIEESGAIMDGTLRIGQRDYTDVLLADGCRWQDPAIIERMRAVGVTLCDSEDWQRVLQAKHTALLPTREITHLEQTSWTAEVPEENQIYIELQPQDNGKLTAEINMNQAESYGGMTLFVHDEVHAVWLNDVKLEVLPTALGFEAAVPASLIVKVSKLHFEVTPLPGGEACPIAFLRGSFIVRSEAPLIEKDEHQWLLEGPFTLAPLPTKIQSEDLITAGFPYAGLPIMVRKTILLDDAENAALGFSDLWADAALVKLNGDELGWCWGPNWSVPLPQVIRKGAYVMEVLLYPSTFNVYGPHRHIDGDRYLTSPDQYKGVKNFADRPDAPEQTKVDGAHFVKWGIAGEVRLVQ</sequence>
<proteinExistence type="predicted"/>
<comment type="caution">
    <text evidence="1">The sequence shown here is derived from an EMBL/GenBank/DDBJ whole genome shotgun (WGS) entry which is preliminary data.</text>
</comment>
<gene>
    <name evidence="1" type="ORF">A8708_02065</name>
</gene>
<name>A0A198A6B5_9BACL</name>
<dbReference type="EMBL" id="LYPB01000073">
    <property type="protein sequence ID" value="OAS17029.1"/>
    <property type="molecule type" value="Genomic_DNA"/>
</dbReference>
<evidence type="ECO:0000313" key="1">
    <source>
        <dbReference type="EMBL" id="OAS17029.1"/>
    </source>
</evidence>
<protein>
    <recommendedName>
        <fullName evidence="3">Glycoside hydrolase</fullName>
    </recommendedName>
</protein>
<dbReference type="RefSeq" id="WP_068666277.1">
    <property type="nucleotide sequence ID" value="NZ_LYPB01000073.1"/>
</dbReference>